<name>A0A6H0RXE7_9MYCO</name>
<dbReference type="InterPro" id="IPR010916">
    <property type="entry name" value="TonB_box_CS"/>
</dbReference>
<keyword evidence="2" id="KW-1185">Reference proteome</keyword>
<accession>A0A6H0RXE7</accession>
<proteinExistence type="predicted"/>
<gene>
    <name evidence="1" type="ORF">EXE63_02440</name>
</gene>
<protein>
    <submittedName>
        <fullName evidence="1">Uncharacterized protein</fullName>
    </submittedName>
</protein>
<dbReference type="RefSeq" id="WP_168140610.1">
    <property type="nucleotide sequence ID" value="NZ_CP038798.1"/>
</dbReference>
<dbReference type="KEGG" id="mfre:EXE63_02440"/>
<evidence type="ECO:0000313" key="2">
    <source>
        <dbReference type="Proteomes" id="UP000501849"/>
    </source>
</evidence>
<dbReference type="EMBL" id="CP038798">
    <property type="protein sequence ID" value="QIV79883.1"/>
    <property type="molecule type" value="Genomic_DNA"/>
</dbReference>
<dbReference type="AlphaFoldDB" id="A0A6H0RXE7"/>
<keyword evidence="1" id="KW-0614">Plasmid</keyword>
<evidence type="ECO:0000313" key="1">
    <source>
        <dbReference type="EMBL" id="QIV79883.1"/>
    </source>
</evidence>
<organism evidence="1 2">
    <name type="scientific">Mycolicibacterium frederiksbergense</name>
    <dbReference type="NCBI Taxonomy" id="117567"/>
    <lineage>
        <taxon>Bacteria</taxon>
        <taxon>Bacillati</taxon>
        <taxon>Actinomycetota</taxon>
        <taxon>Actinomycetes</taxon>
        <taxon>Mycobacteriales</taxon>
        <taxon>Mycobacteriaceae</taxon>
        <taxon>Mycolicibacterium</taxon>
    </lineage>
</organism>
<dbReference type="PROSITE" id="PS00430">
    <property type="entry name" value="TONB_DEPENDENT_REC_1"/>
    <property type="match status" value="1"/>
</dbReference>
<reference evidence="1 2" key="1">
    <citation type="submission" date="2019-04" db="EMBL/GenBank/DDBJ databases">
        <title>Draft, Whole-Genome Sequence of the Anthracene-degrading Mycobacterium frederiksbergense LB501T, Isolated from a Polycyclic Aromatic Hydrocarbon (PAH)-Contaminated Soil.</title>
        <authorList>
            <person name="Augelletti F."/>
        </authorList>
    </citation>
    <scope>NUCLEOTIDE SEQUENCE [LARGE SCALE GENOMIC DNA]</scope>
    <source>
        <strain evidence="1 2">LB 501T</strain>
        <plasmid evidence="1 2">unnamed2</plasmid>
    </source>
</reference>
<dbReference type="Proteomes" id="UP000501849">
    <property type="component" value="Plasmid unnamed2"/>
</dbReference>
<sequence length="182" mass="19398">MSSPNSASSAATAGDELVYTGETVVVFANATYQFVVLRHFLLPAGDDGTSDGDVLAMLIQNPHYRGSFVGTGDGDTTIHGPYQASAITTDSFVAVAPTDAETLVRRWAEYAAPLPEVSGQGMDREVYPRMRAATSLYQLVALPQEAFETEWRLGIGSATGFHEFVALDRLGGTVTLVMATDD</sequence>
<geneLocation type="plasmid" evidence="1 2">
    <name>unnamed2</name>
</geneLocation>